<dbReference type="GeneID" id="41969488"/>
<protein>
    <recommendedName>
        <fullName evidence="8">Kelch repeat-containing protein</fullName>
    </recommendedName>
</protein>
<name>A0A507ARE0_9PEZI</name>
<evidence type="ECO:0000313" key="6">
    <source>
        <dbReference type="EMBL" id="TPX07489.1"/>
    </source>
</evidence>
<keyword evidence="7" id="KW-1185">Reference proteome</keyword>
<dbReference type="PANTHER" id="PTHR47435">
    <property type="entry name" value="KELCH REPEAT PROTEIN (AFU_ORTHOLOGUE AFUA_5G12780)"/>
    <property type="match status" value="1"/>
</dbReference>
<dbReference type="AlphaFoldDB" id="A0A507ARE0"/>
<keyword evidence="2" id="KW-0408">Iron</keyword>
<dbReference type="InterPro" id="IPR015915">
    <property type="entry name" value="Kelch-typ_b-propeller"/>
</dbReference>
<keyword evidence="4" id="KW-1133">Transmembrane helix</keyword>
<dbReference type="EMBL" id="SKBQ01000008">
    <property type="protein sequence ID" value="TPX07438.1"/>
    <property type="molecule type" value="Genomic_DNA"/>
</dbReference>
<dbReference type="RefSeq" id="XP_030989149.1">
    <property type="nucleotide sequence ID" value="XM_031136188.1"/>
</dbReference>
<evidence type="ECO:0000313" key="7">
    <source>
        <dbReference type="Proteomes" id="UP000319257"/>
    </source>
</evidence>
<gene>
    <name evidence="5" type="ORF">E0L32_002041</name>
    <name evidence="6" type="ORF">E0L32_002092</name>
</gene>
<dbReference type="STRING" id="1093900.A0A507ARE0"/>
<dbReference type="OrthoDB" id="540004at2759"/>
<dbReference type="SUPFAM" id="SSF117281">
    <property type="entry name" value="Kelch motif"/>
    <property type="match status" value="1"/>
</dbReference>
<feature type="region of interest" description="Disordered" evidence="3">
    <location>
        <begin position="419"/>
        <end position="441"/>
    </location>
</feature>
<evidence type="ECO:0000256" key="2">
    <source>
        <dbReference type="ARBA" id="ARBA00023004"/>
    </source>
</evidence>
<reference evidence="5 7" key="1">
    <citation type="submission" date="2019-06" db="EMBL/GenBank/DDBJ databases">
        <title>Draft genome sequence of the filamentous fungus Phialemoniopsis curvata isolated from diesel fuel.</title>
        <authorList>
            <person name="Varaljay V.A."/>
            <person name="Lyon W.J."/>
            <person name="Crouch A.L."/>
            <person name="Drake C.E."/>
            <person name="Hollomon J.M."/>
            <person name="Nadeau L.J."/>
            <person name="Nunn H.S."/>
            <person name="Stevenson B.S."/>
            <person name="Bojanowski C.L."/>
            <person name="Crookes-Goodson W.J."/>
        </authorList>
    </citation>
    <scope>NUCLEOTIDE SEQUENCE [LARGE SCALE GENOMIC DNA]</scope>
    <source>
        <strain evidence="5 7">D216</strain>
    </source>
</reference>
<evidence type="ECO:0000313" key="5">
    <source>
        <dbReference type="EMBL" id="TPX07438.1"/>
    </source>
</evidence>
<evidence type="ECO:0000256" key="1">
    <source>
        <dbReference type="ARBA" id="ARBA00022737"/>
    </source>
</evidence>
<comment type="caution">
    <text evidence="5">The sequence shown here is derived from an EMBL/GenBank/DDBJ whole genome shotgun (WGS) entry which is preliminary data.</text>
</comment>
<dbReference type="CDD" id="cd12087">
    <property type="entry name" value="TM_EGFR-like"/>
    <property type="match status" value="1"/>
</dbReference>
<keyword evidence="1" id="KW-0677">Repeat</keyword>
<accession>A0A507ARE0</accession>
<sequence length="548" mass="59855">MDAPPPDQFYRRAKAAGKREIMTSRMSPRLSEDASILVAVVNDRLYIEGGEIVVAGEENPRPATPWKPSTLILRHIAKRSVPAVNSPQLWVHSESNTLLSWGGEGPEGDVAGAKAKKLWALNPDANGEGAWKEQDPANPSDFASIRRVVYGSSTTCANVALHQGGFGTYTTDSYFQGTSRYPVSGLALFDMASKTWSNRTDPIPPQVGQFWGSAVCMPPGVASKHLAFFMGGQRQLDTANFASFSNVTFYDPQADKWRWQMASGSIPPPRSMFCSVGVASRNGTYEIFMYGGINESARKEGAYGDIYVLTIPGFRWFKANVDSPGRWLHGCAVAGNRQMISVGGLETPGPFWTGAGPDPWSQGIGVLDLSTLAWSDGYDPQAAAYESPIDVNQWYSSGGLDTVSWDSKEVRDLFLTNLAPDRSSHPSNSSASTNNPLKSQEKRPVATIVGGIIGGVATLALVGVLLWWYLRRQRQARAALALEEQCVSLPNELETKDEVHYLDDGNKSPFAELSSATRQELHAECRHELPSKSNSHEMLGEWHRAELP</sequence>
<evidence type="ECO:0000256" key="4">
    <source>
        <dbReference type="SAM" id="Phobius"/>
    </source>
</evidence>
<keyword evidence="4" id="KW-0812">Transmembrane</keyword>
<keyword evidence="4" id="KW-0472">Membrane</keyword>
<dbReference type="PANTHER" id="PTHR47435:SF4">
    <property type="entry name" value="KELCH REPEAT PROTEIN (AFU_ORTHOLOGUE AFUA_5G12780)"/>
    <property type="match status" value="1"/>
</dbReference>
<dbReference type="Gene3D" id="2.120.10.80">
    <property type="entry name" value="Kelch-type beta propeller"/>
    <property type="match status" value="1"/>
</dbReference>
<dbReference type="GO" id="GO:0019760">
    <property type="term" value="P:glucosinolate metabolic process"/>
    <property type="evidence" value="ECO:0007669"/>
    <property type="project" value="UniProtKB-ARBA"/>
</dbReference>
<dbReference type="InParanoid" id="A0A507ARE0"/>
<evidence type="ECO:0008006" key="8">
    <source>
        <dbReference type="Google" id="ProtNLM"/>
    </source>
</evidence>
<dbReference type="Proteomes" id="UP000319257">
    <property type="component" value="Unassembled WGS sequence"/>
</dbReference>
<organism evidence="5 7">
    <name type="scientific">Thyridium curvatum</name>
    <dbReference type="NCBI Taxonomy" id="1093900"/>
    <lineage>
        <taxon>Eukaryota</taxon>
        <taxon>Fungi</taxon>
        <taxon>Dikarya</taxon>
        <taxon>Ascomycota</taxon>
        <taxon>Pezizomycotina</taxon>
        <taxon>Sordariomycetes</taxon>
        <taxon>Sordariomycetidae</taxon>
        <taxon>Thyridiales</taxon>
        <taxon>Thyridiaceae</taxon>
        <taxon>Thyridium</taxon>
    </lineage>
</organism>
<proteinExistence type="predicted"/>
<dbReference type="EMBL" id="SKBQ01000008">
    <property type="protein sequence ID" value="TPX07489.1"/>
    <property type="molecule type" value="Genomic_DNA"/>
</dbReference>
<feature type="compositionally biased region" description="Low complexity" evidence="3">
    <location>
        <begin position="425"/>
        <end position="435"/>
    </location>
</feature>
<evidence type="ECO:0000256" key="3">
    <source>
        <dbReference type="SAM" id="MobiDB-lite"/>
    </source>
</evidence>
<feature type="transmembrane region" description="Helical" evidence="4">
    <location>
        <begin position="445"/>
        <end position="470"/>
    </location>
</feature>